<dbReference type="Pfam" id="PF12784">
    <property type="entry name" value="PDDEXK_2"/>
    <property type="match status" value="1"/>
</dbReference>
<comment type="caution">
    <text evidence="2">The sequence shown here is derived from an EMBL/GenBank/DDBJ whole genome shotgun (WGS) entry which is preliminary data.</text>
</comment>
<sequence>MLSKYLDPKNDVAFRKIFGTEKNKDILMHFLNDILGFSGSKQITSVTFLSTIQDPDIAAKKQSIVDVLCQDDEGVRYIIEMQVAKTKGFEKRAQYYAAKAYSQQANRGDEYQNLKEIIFIAIADCTLFPEKTQYKSDHIILDRDSGEHDLKDFSFTFIELPKFKKSNPKDLESITEKWCYFFKYAAETGPECLKHVIGKDTIIEDAYEQLDRFYWTESELMNYERELKRVRDEAAILAQKIDDATEKGIQQGIQQGSKETKFEIARQLLGDGLDRAVIKRCTGLSDEELDSLA</sequence>
<accession>A0A6L2ZNS4</accession>
<feature type="coiled-coil region" evidence="1">
    <location>
        <begin position="220"/>
        <end position="247"/>
    </location>
</feature>
<dbReference type="RefSeq" id="WP_176488052.1">
    <property type="nucleotide sequence ID" value="NZ_BLXO01000003.1"/>
</dbReference>
<evidence type="ECO:0000313" key="3">
    <source>
        <dbReference type="Proteomes" id="UP000504714"/>
    </source>
</evidence>
<dbReference type="Proteomes" id="UP000504714">
    <property type="component" value="Unassembled WGS sequence"/>
</dbReference>
<dbReference type="NCBIfam" id="TIGR01784">
    <property type="entry name" value="T_den_put_tspse"/>
    <property type="match status" value="1"/>
</dbReference>
<proteinExistence type="predicted"/>
<evidence type="ECO:0000256" key="1">
    <source>
        <dbReference type="SAM" id="Coils"/>
    </source>
</evidence>
<protein>
    <submittedName>
        <fullName evidence="2">Transposase</fullName>
    </submittedName>
</protein>
<evidence type="ECO:0000313" key="2">
    <source>
        <dbReference type="EMBL" id="GFN46396.1"/>
    </source>
</evidence>
<dbReference type="PANTHER" id="PTHR41317:SF1">
    <property type="entry name" value="PD-(D_E)XK NUCLEASE FAMILY TRANSPOSASE"/>
    <property type="match status" value="1"/>
</dbReference>
<keyword evidence="1" id="KW-0175">Coiled coil</keyword>
<reference evidence="2 3" key="1">
    <citation type="submission" date="2020-06" db="EMBL/GenBank/DDBJ databases">
        <title>The genome sequence of Candidatus Regiella insecticola strain Tut.</title>
        <authorList>
            <person name="Nikoh N."/>
            <person name="Tsuchida T."/>
            <person name="Koga R."/>
            <person name="Oshima K."/>
            <person name="Hattori M."/>
            <person name="Fukatsu T."/>
        </authorList>
    </citation>
    <scope>NUCLEOTIDE SEQUENCE [LARGE SCALE GENOMIC DNA]</scope>
    <source>
        <strain evidence="2 3">Tut</strain>
    </source>
</reference>
<dbReference type="InterPro" id="IPR010106">
    <property type="entry name" value="RpnA"/>
</dbReference>
<dbReference type="AlphaFoldDB" id="A0A6L2ZNS4"/>
<organism evidence="2 3">
    <name type="scientific">Candidatus Regiella insecticola</name>
    <dbReference type="NCBI Taxonomy" id="138073"/>
    <lineage>
        <taxon>Bacteria</taxon>
        <taxon>Pseudomonadati</taxon>
        <taxon>Pseudomonadota</taxon>
        <taxon>Gammaproteobacteria</taxon>
        <taxon>Enterobacterales</taxon>
        <taxon>Enterobacteriaceae</taxon>
        <taxon>aphid secondary symbionts</taxon>
        <taxon>Candidatus Regiella</taxon>
    </lineage>
</organism>
<dbReference type="EMBL" id="BLXO01000003">
    <property type="protein sequence ID" value="GFN46396.1"/>
    <property type="molecule type" value="Genomic_DNA"/>
</dbReference>
<name>A0A6L2ZNS4_9ENTR</name>
<dbReference type="PANTHER" id="PTHR41317">
    <property type="entry name" value="PD-(D_E)XK NUCLEASE FAMILY TRANSPOSASE"/>
    <property type="match status" value="1"/>
</dbReference>
<gene>
    <name evidence="2" type="primary">tnE</name>
    <name evidence="2" type="ORF">RINTU1_19820</name>
</gene>